<protein>
    <submittedName>
        <fullName evidence="2">(wild Malaysian banana) hypothetical protein</fullName>
    </submittedName>
</protein>
<dbReference type="AlphaFoldDB" id="A0A8D7F6N4"/>
<feature type="region of interest" description="Disordered" evidence="1">
    <location>
        <begin position="29"/>
        <end position="59"/>
    </location>
</feature>
<organism evidence="2">
    <name type="scientific">Musa acuminata subsp. malaccensis</name>
    <name type="common">Wild banana</name>
    <name type="synonym">Musa malaccensis</name>
    <dbReference type="NCBI Taxonomy" id="214687"/>
    <lineage>
        <taxon>Eukaryota</taxon>
        <taxon>Viridiplantae</taxon>
        <taxon>Streptophyta</taxon>
        <taxon>Embryophyta</taxon>
        <taxon>Tracheophyta</taxon>
        <taxon>Spermatophyta</taxon>
        <taxon>Magnoliopsida</taxon>
        <taxon>Liliopsida</taxon>
        <taxon>Zingiberales</taxon>
        <taxon>Musaceae</taxon>
        <taxon>Musa</taxon>
    </lineage>
</organism>
<evidence type="ECO:0000313" key="2">
    <source>
        <dbReference type="EMBL" id="CAG1844960.1"/>
    </source>
</evidence>
<reference evidence="2" key="1">
    <citation type="submission" date="2021-03" db="EMBL/GenBank/DDBJ databases">
        <authorList>
            <consortium name="Genoscope - CEA"/>
            <person name="William W."/>
        </authorList>
    </citation>
    <scope>NUCLEOTIDE SEQUENCE</scope>
    <source>
        <strain evidence="2">Doubled-haploid Pahang</strain>
    </source>
</reference>
<gene>
    <name evidence="2" type="ORF">GSMUA_147550.1</name>
</gene>
<proteinExistence type="predicted"/>
<evidence type="ECO:0000256" key="1">
    <source>
        <dbReference type="SAM" id="MobiDB-lite"/>
    </source>
</evidence>
<name>A0A8D7F6N4_MUSAM</name>
<sequence>MPMTSMKTAARPKKMMEWMKIATPLVCSEPNSTTRPLPGIWNSSPGDSSTKSTTATNTGPQSAISLSLLLQQPIPLSCCASCVGVYARGLESERMREG</sequence>
<accession>A0A8D7F6N4</accession>
<dbReference type="EMBL" id="HG996471">
    <property type="protein sequence ID" value="CAG1844960.1"/>
    <property type="molecule type" value="Genomic_DNA"/>
</dbReference>